<dbReference type="InterPro" id="IPR009081">
    <property type="entry name" value="PP-bd_ACP"/>
</dbReference>
<keyword evidence="2" id="KW-0596">Phosphopantetheine</keyword>
<dbReference type="Pfam" id="PF00550">
    <property type="entry name" value="PP-binding"/>
    <property type="match status" value="1"/>
</dbReference>
<feature type="non-terminal residue" evidence="6">
    <location>
        <position position="1250"/>
    </location>
</feature>
<dbReference type="CDD" id="cd19531">
    <property type="entry name" value="LCL_NRPS-like"/>
    <property type="match status" value="1"/>
</dbReference>
<dbReference type="InterPro" id="IPR045851">
    <property type="entry name" value="AMP-bd_C_sf"/>
</dbReference>
<dbReference type="Proteomes" id="UP000638849">
    <property type="component" value="Unassembled WGS sequence"/>
</dbReference>
<accession>A0ABS0RQ58</accession>
<dbReference type="PROSITE" id="PS00455">
    <property type="entry name" value="AMP_BINDING"/>
    <property type="match status" value="1"/>
</dbReference>
<dbReference type="InterPro" id="IPR006162">
    <property type="entry name" value="Ppantetheine_attach_site"/>
</dbReference>
<dbReference type="PROSITE" id="PS50075">
    <property type="entry name" value="CARRIER"/>
    <property type="match status" value="1"/>
</dbReference>
<dbReference type="InterPro" id="IPR025110">
    <property type="entry name" value="AMP-bd_C"/>
</dbReference>
<dbReference type="InterPro" id="IPR020845">
    <property type="entry name" value="AMP-binding_CS"/>
</dbReference>
<evidence type="ECO:0000256" key="1">
    <source>
        <dbReference type="ARBA" id="ARBA00001957"/>
    </source>
</evidence>
<name>A0ABS0RQ58_9ACTN</name>
<feature type="region of interest" description="Disordered" evidence="4">
    <location>
        <begin position="975"/>
        <end position="1000"/>
    </location>
</feature>
<dbReference type="PANTHER" id="PTHR45527">
    <property type="entry name" value="NONRIBOSOMAL PEPTIDE SYNTHETASE"/>
    <property type="match status" value="1"/>
</dbReference>
<dbReference type="RefSeq" id="WP_198281700.1">
    <property type="nucleotide sequence ID" value="NZ_JAEEAQ010000767.1"/>
</dbReference>
<evidence type="ECO:0000256" key="3">
    <source>
        <dbReference type="ARBA" id="ARBA00022553"/>
    </source>
</evidence>
<organism evidence="6 7">
    <name type="scientific">Streptomyces javensis</name>
    <dbReference type="NCBI Taxonomy" id="114698"/>
    <lineage>
        <taxon>Bacteria</taxon>
        <taxon>Bacillati</taxon>
        <taxon>Actinomycetota</taxon>
        <taxon>Actinomycetes</taxon>
        <taxon>Kitasatosporales</taxon>
        <taxon>Streptomycetaceae</taxon>
        <taxon>Streptomyces</taxon>
        <taxon>Streptomyces violaceusniger group</taxon>
    </lineage>
</organism>
<dbReference type="InterPro" id="IPR023213">
    <property type="entry name" value="CAT-like_dom_sf"/>
</dbReference>
<dbReference type="InterPro" id="IPR010071">
    <property type="entry name" value="AA_adenyl_dom"/>
</dbReference>
<keyword evidence="7" id="KW-1185">Reference proteome</keyword>
<protein>
    <submittedName>
        <fullName evidence="6">Amino acid adenylation domain-containing protein</fullName>
    </submittedName>
</protein>
<keyword evidence="3" id="KW-0597">Phosphoprotein</keyword>
<dbReference type="Gene3D" id="1.10.1200.10">
    <property type="entry name" value="ACP-like"/>
    <property type="match status" value="1"/>
</dbReference>
<dbReference type="Gene3D" id="3.30.300.30">
    <property type="match status" value="1"/>
</dbReference>
<dbReference type="InterPro" id="IPR000873">
    <property type="entry name" value="AMP-dep_synth/lig_dom"/>
</dbReference>
<dbReference type="PROSITE" id="PS00012">
    <property type="entry name" value="PHOSPHOPANTETHEINE"/>
    <property type="match status" value="1"/>
</dbReference>
<evidence type="ECO:0000313" key="6">
    <source>
        <dbReference type="EMBL" id="MBI0319193.1"/>
    </source>
</evidence>
<dbReference type="Gene3D" id="3.30.559.30">
    <property type="entry name" value="Nonribosomal peptide synthetase, condensation domain"/>
    <property type="match status" value="1"/>
</dbReference>
<reference evidence="6 7" key="1">
    <citation type="submission" date="2020-12" db="EMBL/GenBank/DDBJ databases">
        <authorList>
            <person name="Kusuma A.B."/>
            <person name="Nouioui I."/>
            <person name="Goodfellow M."/>
        </authorList>
    </citation>
    <scope>NUCLEOTIDE SEQUENCE [LARGE SCALE GENOMIC DNA]</scope>
    <source>
        <strain evidence="6 7">DSM 41764</strain>
    </source>
</reference>
<dbReference type="InterPro" id="IPR001242">
    <property type="entry name" value="Condensation_dom"/>
</dbReference>
<dbReference type="Gene3D" id="2.30.38.10">
    <property type="entry name" value="Luciferase, Domain 3"/>
    <property type="match status" value="1"/>
</dbReference>
<evidence type="ECO:0000256" key="2">
    <source>
        <dbReference type="ARBA" id="ARBA00022450"/>
    </source>
</evidence>
<dbReference type="Gene3D" id="3.30.559.10">
    <property type="entry name" value="Chloramphenicol acetyltransferase-like domain"/>
    <property type="match status" value="2"/>
</dbReference>
<dbReference type="Pfam" id="PF00501">
    <property type="entry name" value="AMP-binding"/>
    <property type="match status" value="1"/>
</dbReference>
<feature type="domain" description="Carrier" evidence="5">
    <location>
        <begin position="997"/>
        <end position="1071"/>
    </location>
</feature>
<dbReference type="InterPro" id="IPR036736">
    <property type="entry name" value="ACP-like_sf"/>
</dbReference>
<evidence type="ECO:0000256" key="4">
    <source>
        <dbReference type="SAM" id="MobiDB-lite"/>
    </source>
</evidence>
<dbReference type="Pfam" id="PF00668">
    <property type="entry name" value="Condensation"/>
    <property type="match status" value="2"/>
</dbReference>
<proteinExistence type="predicted"/>
<dbReference type="SMART" id="SM00823">
    <property type="entry name" value="PKS_PP"/>
    <property type="match status" value="1"/>
</dbReference>
<gene>
    <name evidence="6" type="ORF">JBF12_40740</name>
</gene>
<evidence type="ECO:0000259" key="5">
    <source>
        <dbReference type="PROSITE" id="PS50075"/>
    </source>
</evidence>
<comment type="caution">
    <text evidence="6">The sequence shown here is derived from an EMBL/GenBank/DDBJ whole genome shotgun (WGS) entry which is preliminary data.</text>
</comment>
<dbReference type="NCBIfam" id="TIGR01733">
    <property type="entry name" value="AA-adenyl-dom"/>
    <property type="match status" value="1"/>
</dbReference>
<evidence type="ECO:0000313" key="7">
    <source>
        <dbReference type="Proteomes" id="UP000638849"/>
    </source>
</evidence>
<comment type="cofactor">
    <cofactor evidence="1">
        <name>pantetheine 4'-phosphate</name>
        <dbReference type="ChEBI" id="CHEBI:47942"/>
    </cofactor>
</comment>
<sequence length="1250" mass="133343">MTSSRKDRASALPEELREALRRRLAGKAGRADAIPRADRARPLPLSFAQERLWFLHTLQPEEAGYNSALALRLTGALDVAALSRALDALVERHEALRTTFDDLDGGPVQVVRPAAPVPLPVADLRARVTGEDGDAEALDRLLLAEYARPFELRTGPALRALLVRLAEDAHVLLLTAHHIVTDGWSMGVLQDELCALYDAGPGTDPLPPVPVQYPDFAVWQRERLSGAVLDRQLAYWKGRLDGVVPLELPTDRPRPAAPTSAGAIHEFTVGRATADRLRALAAHERTTLFTALVATCQGLFARWSGQDDIAIGTVTSGRGRTELERAVGFFVNTVVLRSTVDTARSYRELLADAGATVLDAFAHDEAPYQRLVEAVGARREAGRNPLFDVMVLLHSATRSAPRLSGLAATSVAVPRRSATFDLSVEFVEDGEELRGLLEYGTELFDRATAERMAGHLLVLLDGAAAEPDRPVRELPLLTEGERRRMTAAGHGPALAVEPATFPAVFEAAAARTPEATALVASDATYDFAGLNAAANRLAHHLIARGVGPERVIGVKLPRTSEMIVAILGVLKAGGVYLPIDPELPAERVAFLLGDAEPALVLDEAALRAVPATLPVANPTDADRTAVLRPDSAAYVLYTSGSTGRPKGVAVEHRSLVNLLVGHREGFVAEAGGGPLRVALTASFSFDTSLEGLLLLADGHELHLIDEATRLDPAALVARVAERRIDFLDLTPSYLRQLLPAGLLDHPRHRPRVLMLGGEAIGPSLWRRLADTPGTSAYNFYGPTECTIDALAARIGGAGRPVVGRPLGNLRAHVLDSRLQPVPVGVAGELYLAGEQVARGYRGRPGLTASRFVADPYGPAGSRMYRTGDLARWTADGELDYLGRADDQVKIRGHRIEPGEIEAALLDLPAVAEAAVVAVTDDRGHARLAAYYVPAPGGEPPASGELRAALGRTLPGHMVPGAFVALDAMPLGTSGKLDRRALPAPRLDADRPERDTTAPRTGAERELARIWAEVLGARTVGVNDNFFELGGDSILSIQIVSRARQAGLALTSRDVFLHQTIAELAAAVAPRSAPEAAGDEPAEVAGPAPLTPIQHWFFATHGPLRHFTMSMVLELPYDLDEEALEAALDAVVGHHPALRTRFVQGDDGGWRQLADGAPGGPVLRRHELTGLGGTEETAAAEAAAEAARAELDLATGALLRGALLRRGAGARPRLFLTAHHLAVDSVSWRVLLGDLESAYRQAAAGEPVRLE</sequence>
<dbReference type="PANTHER" id="PTHR45527:SF1">
    <property type="entry name" value="FATTY ACID SYNTHASE"/>
    <property type="match status" value="1"/>
</dbReference>
<dbReference type="EMBL" id="JAEEAQ010000767">
    <property type="protein sequence ID" value="MBI0319193.1"/>
    <property type="molecule type" value="Genomic_DNA"/>
</dbReference>
<dbReference type="CDD" id="cd05930">
    <property type="entry name" value="A_NRPS"/>
    <property type="match status" value="1"/>
</dbReference>
<dbReference type="SUPFAM" id="SSF52777">
    <property type="entry name" value="CoA-dependent acyltransferases"/>
    <property type="match status" value="3"/>
</dbReference>
<dbReference type="Pfam" id="PF13193">
    <property type="entry name" value="AMP-binding_C"/>
    <property type="match status" value="1"/>
</dbReference>
<dbReference type="SUPFAM" id="SSF47336">
    <property type="entry name" value="ACP-like"/>
    <property type="match status" value="1"/>
</dbReference>
<dbReference type="Gene3D" id="3.40.50.980">
    <property type="match status" value="2"/>
</dbReference>
<dbReference type="InterPro" id="IPR020806">
    <property type="entry name" value="PKS_PP-bd"/>
</dbReference>
<dbReference type="SUPFAM" id="SSF56801">
    <property type="entry name" value="Acetyl-CoA synthetase-like"/>
    <property type="match status" value="1"/>
</dbReference>